<accession>A0A5N5ZRI5</accession>
<evidence type="ECO:0000256" key="1">
    <source>
        <dbReference type="ARBA" id="ARBA00005368"/>
    </source>
</evidence>
<keyword evidence="3" id="KW-0808">Transferase</keyword>
<keyword evidence="2" id="KW-0637">Prenyltransferase</keyword>
<dbReference type="InterPro" id="IPR033964">
    <property type="entry name" value="ABBA"/>
</dbReference>
<dbReference type="SUPFAM" id="SSF143492">
    <property type="entry name" value="Prenyltransferase-like"/>
    <property type="match status" value="1"/>
</dbReference>
<dbReference type="InterPro" id="IPR036239">
    <property type="entry name" value="PrenylTrfase-like_sf"/>
</dbReference>
<evidence type="ECO:0000256" key="4">
    <source>
        <dbReference type="SAM" id="MobiDB-lite"/>
    </source>
</evidence>
<dbReference type="OrthoDB" id="4515750at2"/>
<dbReference type="SFLD" id="SFLDS00036">
    <property type="entry name" value="Aromatic_Prenyltransferase"/>
    <property type="match status" value="1"/>
</dbReference>
<reference evidence="5" key="1">
    <citation type="submission" date="2019-10" db="EMBL/GenBank/DDBJ databases">
        <title>Nonomuraea sp. nov., isolated from Phyllanthus amarus.</title>
        <authorList>
            <person name="Klykleung N."/>
            <person name="Tanasupawat S."/>
        </authorList>
    </citation>
    <scope>NUCLEOTIDE SEQUENCE [LARGE SCALE GENOMIC DNA]</scope>
    <source>
        <strain evidence="5">3MP-10</strain>
    </source>
</reference>
<dbReference type="InterPro" id="IPR020965">
    <property type="entry name" value="Prenyltransferase_CloQ"/>
</dbReference>
<evidence type="ECO:0000313" key="5">
    <source>
        <dbReference type="EMBL" id="KAB8158885.1"/>
    </source>
</evidence>
<dbReference type="GO" id="GO:0004659">
    <property type="term" value="F:prenyltransferase activity"/>
    <property type="evidence" value="ECO:0007669"/>
    <property type="project" value="UniProtKB-KW"/>
</dbReference>
<keyword evidence="6" id="KW-1185">Reference proteome</keyword>
<name>A0A5N5ZRI5_9ACTN</name>
<dbReference type="Proteomes" id="UP000314251">
    <property type="component" value="Unassembled WGS sequence"/>
</dbReference>
<proteinExistence type="inferred from homology"/>
<comment type="caution">
    <text evidence="5">The sequence shown here is derived from an EMBL/GenBank/DDBJ whole genome shotgun (WGS) entry which is preliminary data.</text>
</comment>
<evidence type="ECO:0000256" key="3">
    <source>
        <dbReference type="ARBA" id="ARBA00022679"/>
    </source>
</evidence>
<protein>
    <submittedName>
        <fullName evidence="5">Prenyltransferase</fullName>
    </submittedName>
</protein>
<dbReference type="AlphaFoldDB" id="A0A5N5ZRI5"/>
<dbReference type="Pfam" id="PF11468">
    <property type="entry name" value="PTase_Orf2"/>
    <property type="match status" value="1"/>
</dbReference>
<dbReference type="EMBL" id="VDLY02000026">
    <property type="protein sequence ID" value="KAB8158885.1"/>
    <property type="molecule type" value="Genomic_DNA"/>
</dbReference>
<organism evidence="5 6">
    <name type="scientific">Streptomyces mimosae</name>
    <dbReference type="NCBI Taxonomy" id="2586635"/>
    <lineage>
        <taxon>Bacteria</taxon>
        <taxon>Bacillati</taxon>
        <taxon>Actinomycetota</taxon>
        <taxon>Actinomycetes</taxon>
        <taxon>Kitasatosporales</taxon>
        <taxon>Streptomycetaceae</taxon>
        <taxon>Streptomyces</taxon>
    </lineage>
</organism>
<comment type="similarity">
    <text evidence="1">Belongs to the aromatic prenyltransferase family.</text>
</comment>
<dbReference type="CDD" id="cd13931">
    <property type="entry name" value="PT-CloQ_NphB"/>
    <property type="match status" value="1"/>
</dbReference>
<evidence type="ECO:0000313" key="6">
    <source>
        <dbReference type="Proteomes" id="UP000314251"/>
    </source>
</evidence>
<dbReference type="SFLD" id="SFLDG01163">
    <property type="entry name" value="II"/>
    <property type="match status" value="1"/>
</dbReference>
<feature type="region of interest" description="Disordered" evidence="4">
    <location>
        <begin position="1"/>
        <end position="23"/>
    </location>
</feature>
<sequence>MSQPAESAVSAVGPVSPESPENTADSAALARIYADIEKSAGLLDVPCERAKVWPILTAYEDKLARSVIAFRVATGARNAGDLDCRFTMFPASTDPYAIALANDLTAKTDHPVGAFLGEIHRNFPIDTSGIDFGVVGGFKKTWSFFPADDLQGLAPLAELPSAPPALGENLDFFTRHGLHDRVSLVGIDYRHRTVNTYFAHAPAECFQPEGMRTLLREIGLPEPSERLLRLGREAFGIYTTVGWDSRKIERICFAVMTPDPFTLPVAIEPKIEHFLHHYPHDGDDRRSVYAITSAPDGEYHKVQAYYQWRAQMLNVMLLSDSEEGGA</sequence>
<evidence type="ECO:0000256" key="2">
    <source>
        <dbReference type="ARBA" id="ARBA00022602"/>
    </source>
</evidence>
<gene>
    <name evidence="5" type="ORF">FH607_028715</name>
</gene>